<dbReference type="AlphaFoldDB" id="A0A538U646"/>
<evidence type="ECO:0008006" key="3">
    <source>
        <dbReference type="Google" id="ProtNLM"/>
    </source>
</evidence>
<comment type="caution">
    <text evidence="1">The sequence shown here is derived from an EMBL/GenBank/DDBJ whole genome shotgun (WGS) entry which is preliminary data.</text>
</comment>
<feature type="non-terminal residue" evidence="1">
    <location>
        <position position="66"/>
    </location>
</feature>
<gene>
    <name evidence="1" type="ORF">E6K80_05845</name>
</gene>
<name>A0A538U646_UNCEI</name>
<evidence type="ECO:0000313" key="1">
    <source>
        <dbReference type="EMBL" id="TMQ71373.1"/>
    </source>
</evidence>
<dbReference type="Proteomes" id="UP000319836">
    <property type="component" value="Unassembled WGS sequence"/>
</dbReference>
<sequence length="66" mass="7064">MATFVWKGRTLGGEMQSGELDAGKREEAIELLRKRKIMVTALNPKGTGFALPKFGGTGIGTKDLAI</sequence>
<protein>
    <recommendedName>
        <fullName evidence="3">Type II secretion system F family protein</fullName>
    </recommendedName>
</protein>
<proteinExistence type="predicted"/>
<accession>A0A538U646</accession>
<reference evidence="1 2" key="1">
    <citation type="journal article" date="2019" name="Nat. Microbiol.">
        <title>Mediterranean grassland soil C-N compound turnover is dependent on rainfall and depth, and is mediated by genomically divergent microorganisms.</title>
        <authorList>
            <person name="Diamond S."/>
            <person name="Andeer P.F."/>
            <person name="Li Z."/>
            <person name="Crits-Christoph A."/>
            <person name="Burstein D."/>
            <person name="Anantharaman K."/>
            <person name="Lane K.R."/>
            <person name="Thomas B.C."/>
            <person name="Pan C."/>
            <person name="Northen T.R."/>
            <person name="Banfield J.F."/>
        </authorList>
    </citation>
    <scope>NUCLEOTIDE SEQUENCE [LARGE SCALE GENOMIC DNA]</scope>
    <source>
        <strain evidence="1">WS_10</strain>
    </source>
</reference>
<organism evidence="1 2">
    <name type="scientific">Eiseniibacteriota bacterium</name>
    <dbReference type="NCBI Taxonomy" id="2212470"/>
    <lineage>
        <taxon>Bacteria</taxon>
        <taxon>Candidatus Eiseniibacteriota</taxon>
    </lineage>
</organism>
<dbReference type="EMBL" id="VBPA01000129">
    <property type="protein sequence ID" value="TMQ71373.1"/>
    <property type="molecule type" value="Genomic_DNA"/>
</dbReference>
<evidence type="ECO:0000313" key="2">
    <source>
        <dbReference type="Proteomes" id="UP000319836"/>
    </source>
</evidence>